<comment type="subunit">
    <text evidence="3">Homodimer.</text>
</comment>
<evidence type="ECO:0000256" key="5">
    <source>
        <dbReference type="ARBA" id="ARBA00022723"/>
    </source>
</evidence>
<keyword evidence="7" id="KW-0560">Oxidoreductase</keyword>
<dbReference type="InterPro" id="IPR005067">
    <property type="entry name" value="Fatty_acid_desaturase-2"/>
</dbReference>
<proteinExistence type="inferred from homology"/>
<keyword evidence="10" id="KW-0275">Fatty acid biosynthesis</keyword>
<evidence type="ECO:0000256" key="2">
    <source>
        <dbReference type="ARBA" id="ARBA00008749"/>
    </source>
</evidence>
<evidence type="ECO:0000256" key="7">
    <source>
        <dbReference type="ARBA" id="ARBA00023002"/>
    </source>
</evidence>
<dbReference type="SUPFAM" id="SSF47240">
    <property type="entry name" value="Ferritin-like"/>
    <property type="match status" value="1"/>
</dbReference>
<keyword evidence="9" id="KW-0443">Lipid metabolism</keyword>
<protein>
    <submittedName>
        <fullName evidence="11">Fatty acid desaturase</fullName>
    </submittedName>
</protein>
<evidence type="ECO:0000256" key="8">
    <source>
        <dbReference type="ARBA" id="ARBA00023004"/>
    </source>
</evidence>
<dbReference type="InterPro" id="IPR009078">
    <property type="entry name" value="Ferritin-like_SF"/>
</dbReference>
<dbReference type="InterPro" id="IPR012348">
    <property type="entry name" value="RNR-like"/>
</dbReference>
<keyword evidence="8" id="KW-0408">Iron</keyword>
<name>A0ABN5H2F7_9FIRM</name>
<dbReference type="Proteomes" id="UP000325292">
    <property type="component" value="Chromosome"/>
</dbReference>
<accession>A0ABN5H2F7</accession>
<evidence type="ECO:0000256" key="4">
    <source>
        <dbReference type="ARBA" id="ARBA00022516"/>
    </source>
</evidence>
<comment type="cofactor">
    <cofactor evidence="1">
        <name>Fe(2+)</name>
        <dbReference type="ChEBI" id="CHEBI:29033"/>
    </cofactor>
</comment>
<keyword evidence="6" id="KW-0276">Fatty acid metabolism</keyword>
<dbReference type="Gene3D" id="1.10.620.20">
    <property type="entry name" value="Ribonucleotide Reductase, subunit A"/>
    <property type="match status" value="1"/>
</dbReference>
<keyword evidence="12" id="KW-1185">Reference proteome</keyword>
<dbReference type="PANTHER" id="PTHR31155">
    <property type="entry name" value="ACYL- ACYL-CARRIER-PROTEIN DESATURASE-RELATED"/>
    <property type="match status" value="1"/>
</dbReference>
<gene>
    <name evidence="11" type="ORF">BXT84_13860</name>
</gene>
<comment type="similarity">
    <text evidence="2">Belongs to the fatty acid desaturase type 2 family.</text>
</comment>
<evidence type="ECO:0000256" key="6">
    <source>
        <dbReference type="ARBA" id="ARBA00022832"/>
    </source>
</evidence>
<reference evidence="11 12" key="1">
    <citation type="journal article" date="2019" name="Sci. Rep.">
        <title>Sulfobacillus thermotolerans: new insights into resistance and metabolic capacities of acidophilic chemolithotrophs.</title>
        <authorList>
            <person name="Panyushkina A.E."/>
            <person name="Babenko V.V."/>
            <person name="Nikitina A.S."/>
            <person name="Selezneva O.V."/>
            <person name="Tsaplina I.A."/>
            <person name="Letarova M.A."/>
            <person name="Kostryukova E.S."/>
            <person name="Letarov A.V."/>
        </authorList>
    </citation>
    <scope>NUCLEOTIDE SEQUENCE [LARGE SCALE GENOMIC DNA]</scope>
    <source>
        <strain evidence="11 12">Kr1</strain>
    </source>
</reference>
<dbReference type="PANTHER" id="PTHR31155:SF9">
    <property type="entry name" value="STEAROYL-[ACYL-CARRIER-PROTEIN] 9-DESATURASE 7, CHLOROPLASTIC"/>
    <property type="match status" value="1"/>
</dbReference>
<evidence type="ECO:0000256" key="9">
    <source>
        <dbReference type="ARBA" id="ARBA00023098"/>
    </source>
</evidence>
<sequence length="290" mass="33292">MSHLESTLDTLYQRHLELSNKVDWGYHNLLPWERGKNFNEHPWSPNQGTISPELTVAVETAMLTEINLPWFTAGLKAVFAQAPSALKAFVHTWTREEDQHGRILDVYLLLSRNGEPEARDQVRKNVISNGWQNDEGDPFAVMVYTSLQELATRVFYLNLARAAESQDPVLSKILRVIAKDETLHYAFYRDAAKAYIDDDPSRIATVCRIIPQFVMPGFGMPNFRQRLHVIAKYANYGIHAYYQNVLKVVLEFWGVLHYDVSAGTREARRTLDQYLVKLQRLAGRQAPAMD</sequence>
<evidence type="ECO:0000313" key="11">
    <source>
        <dbReference type="EMBL" id="AUW94901.1"/>
    </source>
</evidence>
<organism evidence="11 12">
    <name type="scientific">Sulfobacillus thermotolerans</name>
    <dbReference type="NCBI Taxonomy" id="338644"/>
    <lineage>
        <taxon>Bacteria</taxon>
        <taxon>Bacillati</taxon>
        <taxon>Bacillota</taxon>
        <taxon>Clostridia</taxon>
        <taxon>Eubacteriales</taxon>
        <taxon>Clostridiales Family XVII. Incertae Sedis</taxon>
        <taxon>Sulfobacillus</taxon>
    </lineage>
</organism>
<evidence type="ECO:0000256" key="3">
    <source>
        <dbReference type="ARBA" id="ARBA00011738"/>
    </source>
</evidence>
<evidence type="ECO:0000256" key="1">
    <source>
        <dbReference type="ARBA" id="ARBA00001954"/>
    </source>
</evidence>
<keyword evidence="4" id="KW-0444">Lipid biosynthesis</keyword>
<evidence type="ECO:0000256" key="10">
    <source>
        <dbReference type="ARBA" id="ARBA00023160"/>
    </source>
</evidence>
<dbReference type="EMBL" id="CP019454">
    <property type="protein sequence ID" value="AUW94901.1"/>
    <property type="molecule type" value="Genomic_DNA"/>
</dbReference>
<keyword evidence="5" id="KW-0479">Metal-binding</keyword>
<evidence type="ECO:0000313" key="12">
    <source>
        <dbReference type="Proteomes" id="UP000325292"/>
    </source>
</evidence>
<dbReference type="Pfam" id="PF03405">
    <property type="entry name" value="FA_desaturase_2"/>
    <property type="match status" value="1"/>
</dbReference>